<protein>
    <submittedName>
        <fullName evidence="4">Uncharacterized protein</fullName>
    </submittedName>
</protein>
<dbReference type="Pfam" id="PF14966">
    <property type="entry name" value="DNA_repr_REX1B"/>
    <property type="match status" value="1"/>
</dbReference>
<name>A0ABD3M7R7_9STRA</name>
<proteinExistence type="predicted"/>
<keyword evidence="1" id="KW-0677">Repeat</keyword>
<evidence type="ECO:0000256" key="3">
    <source>
        <dbReference type="SAM" id="MobiDB-lite"/>
    </source>
</evidence>
<feature type="region of interest" description="Disordered" evidence="3">
    <location>
        <begin position="1"/>
        <end position="22"/>
    </location>
</feature>
<evidence type="ECO:0000256" key="1">
    <source>
        <dbReference type="ARBA" id="ARBA00022737"/>
    </source>
</evidence>
<dbReference type="InterPro" id="IPR011990">
    <property type="entry name" value="TPR-like_helical_dom_sf"/>
</dbReference>
<feature type="region of interest" description="Disordered" evidence="3">
    <location>
        <begin position="204"/>
        <end position="225"/>
    </location>
</feature>
<comment type="caution">
    <text evidence="4">The sequence shown here is derived from an EMBL/GenBank/DDBJ whole genome shotgun (WGS) entry which is preliminary data.</text>
</comment>
<dbReference type="PANTHER" id="PTHR45883">
    <property type="entry name" value="HSC70-INTERACTING PROTEIN"/>
    <property type="match status" value="1"/>
</dbReference>
<dbReference type="Gene3D" id="1.10.260.100">
    <property type="match status" value="1"/>
</dbReference>
<evidence type="ECO:0000313" key="4">
    <source>
        <dbReference type="EMBL" id="KAL3759617.1"/>
    </source>
</evidence>
<gene>
    <name evidence="4" type="ORF">ACHAWU_009764</name>
</gene>
<keyword evidence="5" id="KW-1185">Reference proteome</keyword>
<feature type="compositionally biased region" description="Basic and acidic residues" evidence="3">
    <location>
        <begin position="204"/>
        <end position="214"/>
    </location>
</feature>
<keyword evidence="2" id="KW-0802">TPR repeat</keyword>
<sequence length="602" mass="64389">MDVDNNIPSWKRKAMETSDDPNACPFGGSWKTESSVDATAAASTKDFPAMYSGDGSDDDFDKATNAKMRGSDLKSSGNYAGAIESFTEAILAAEPSALLLANRAHCLFKLARYDAAIRDCNEALHRNPDSAKALRIRGESNLKLEKYHEALVDLSAAQAIDFDEEAAVMLKETTEKCAEIDAMKVKKKNEEEDKLRNRAEEIKRAREEATKEQSRSAAAGAGAGAGAGGFGASGMGGGMPGGMGGMQGMMAGLMSDPEIAAGMQNPKVMQAFQDLMSGPGGPMGLMSNPAKLQEIMADPEVGPFMQKLMGKVMGGGLGGMMGGMPGMGGGFGRGEGNGGGRSSGGCCDNSGIDIRDALSILSNRARGGGDVDTAAYSDGTVVPPTELKEMGQTIDMIVEPNSNNDIIRNNKISGCGCTRSHTNTNDDSQAAHPPMDKDELERHELLKQERARRGEEIRMQLRSMVVADLLGMIFRAQEERNITTYPNLCAKVTASFSVLSDTINAVKSSLEEDNENKDDNGRKEITNFITQLQKSESDKLNLTAALHLERLRLRNLRVGDGDDDDVTMKLLTEGIRSLETKIASAVESINEVLEELRCIAAE</sequence>
<dbReference type="AlphaFoldDB" id="A0ABD3M7R7"/>
<dbReference type="Proteomes" id="UP001530293">
    <property type="component" value="Unassembled WGS sequence"/>
</dbReference>
<dbReference type="Pfam" id="PF00515">
    <property type="entry name" value="TPR_1"/>
    <property type="match status" value="1"/>
</dbReference>
<dbReference type="SUPFAM" id="SSF48452">
    <property type="entry name" value="TPR-like"/>
    <property type="match status" value="1"/>
</dbReference>
<evidence type="ECO:0000256" key="2">
    <source>
        <dbReference type="ARBA" id="ARBA00022803"/>
    </source>
</evidence>
<dbReference type="InterPro" id="IPR019734">
    <property type="entry name" value="TPR_rpt"/>
</dbReference>
<evidence type="ECO:0000313" key="5">
    <source>
        <dbReference type="Proteomes" id="UP001530293"/>
    </source>
</evidence>
<accession>A0ABD3M7R7</accession>
<reference evidence="4 5" key="1">
    <citation type="submission" date="2024-10" db="EMBL/GenBank/DDBJ databases">
        <title>Updated reference genomes for cyclostephanoid diatoms.</title>
        <authorList>
            <person name="Roberts W.R."/>
            <person name="Alverson A.J."/>
        </authorList>
    </citation>
    <scope>NUCLEOTIDE SEQUENCE [LARGE SCALE GENOMIC DNA]</scope>
    <source>
        <strain evidence="4 5">AJA232-27</strain>
    </source>
</reference>
<organism evidence="4 5">
    <name type="scientific">Discostella pseudostelligera</name>
    <dbReference type="NCBI Taxonomy" id="259834"/>
    <lineage>
        <taxon>Eukaryota</taxon>
        <taxon>Sar</taxon>
        <taxon>Stramenopiles</taxon>
        <taxon>Ochrophyta</taxon>
        <taxon>Bacillariophyta</taxon>
        <taxon>Coscinodiscophyceae</taxon>
        <taxon>Thalassiosirophycidae</taxon>
        <taxon>Stephanodiscales</taxon>
        <taxon>Stephanodiscaceae</taxon>
        <taxon>Discostella</taxon>
    </lineage>
</organism>
<dbReference type="SMART" id="SM00028">
    <property type="entry name" value="TPR"/>
    <property type="match status" value="2"/>
</dbReference>
<dbReference type="EMBL" id="JALLBG020000199">
    <property type="protein sequence ID" value="KAL3759617.1"/>
    <property type="molecule type" value="Genomic_DNA"/>
</dbReference>
<dbReference type="InterPro" id="IPR039491">
    <property type="entry name" value="REX1-B"/>
</dbReference>
<dbReference type="Gene3D" id="1.25.40.10">
    <property type="entry name" value="Tetratricopeptide repeat domain"/>
    <property type="match status" value="1"/>
</dbReference>
<dbReference type="PANTHER" id="PTHR45883:SF2">
    <property type="entry name" value="HSC70-INTERACTING PROTEIN"/>
    <property type="match status" value="1"/>
</dbReference>